<dbReference type="Proteomes" id="UP000175989">
    <property type="component" value="Unassembled WGS sequence"/>
</dbReference>
<name>A0A1E7WF05_9BURK</name>
<dbReference type="AlphaFoldDB" id="A0A1E7WF05"/>
<sequence>MNFPTYEYLLAHIKRLEFATPDEAEHYLFQSRASVILAIRVTRDAFGLSLGQAKKIVDRHPVWHRKAVLGGRIQNVARKVALRHGEQCEQRDLLQR</sequence>
<reference evidence="2" key="1">
    <citation type="journal article" date="2016" name="Front. Microbiol.">
        <title>Molecular Keys to the Janthinobacterium and Duganella spp. Interaction with the Plant Pathogen Fusarium graminearum.</title>
        <authorList>
            <person name="Haack F.S."/>
            <person name="Poehlein A."/>
            <person name="Kroger C."/>
            <person name="Voigt C.A."/>
            <person name="Piepenbring M."/>
            <person name="Bode H.B."/>
            <person name="Daniel R."/>
            <person name="Schafer W."/>
            <person name="Streit W.R."/>
        </authorList>
    </citation>
    <scope>NUCLEOTIDE SEQUENCE [LARGE SCALE GENOMIC DNA]</scope>
    <source>
        <strain evidence="2">T54</strain>
    </source>
</reference>
<evidence type="ECO:0000313" key="1">
    <source>
        <dbReference type="EMBL" id="OEZ96877.1"/>
    </source>
</evidence>
<dbReference type="OrthoDB" id="9879980at2"/>
<dbReference type="EMBL" id="LROM01000104">
    <property type="protein sequence ID" value="OEZ96877.1"/>
    <property type="molecule type" value="Genomic_DNA"/>
</dbReference>
<accession>A0A1E7WF05</accession>
<organism evidence="1 2">
    <name type="scientific">Duganella phyllosphaerae</name>
    <dbReference type="NCBI Taxonomy" id="762836"/>
    <lineage>
        <taxon>Bacteria</taxon>
        <taxon>Pseudomonadati</taxon>
        <taxon>Pseudomonadota</taxon>
        <taxon>Betaproteobacteria</taxon>
        <taxon>Burkholderiales</taxon>
        <taxon>Oxalobacteraceae</taxon>
        <taxon>Telluria group</taxon>
        <taxon>Duganella</taxon>
    </lineage>
</organism>
<comment type="caution">
    <text evidence="1">The sequence shown here is derived from an EMBL/GenBank/DDBJ whole genome shotgun (WGS) entry which is preliminary data.</text>
</comment>
<protein>
    <submittedName>
        <fullName evidence="1">Uncharacterized protein</fullName>
    </submittedName>
</protein>
<gene>
    <name evidence="1" type="ORF">DUPY_37620</name>
</gene>
<evidence type="ECO:0000313" key="2">
    <source>
        <dbReference type="Proteomes" id="UP000175989"/>
    </source>
</evidence>
<dbReference type="RefSeq" id="WP_070250040.1">
    <property type="nucleotide sequence ID" value="NZ_LROM01000104.1"/>
</dbReference>
<keyword evidence="2" id="KW-1185">Reference proteome</keyword>
<proteinExistence type="predicted"/>